<dbReference type="GO" id="GO:0015074">
    <property type="term" value="P:DNA integration"/>
    <property type="evidence" value="ECO:0007669"/>
    <property type="project" value="InterPro"/>
</dbReference>
<protein>
    <recommendedName>
        <fullName evidence="4">Tyr recombinase domain-containing protein</fullName>
    </recommendedName>
</protein>
<evidence type="ECO:0000256" key="1">
    <source>
        <dbReference type="ARBA" id="ARBA00008857"/>
    </source>
</evidence>
<keyword evidence="3" id="KW-0233">DNA recombination</keyword>
<sequence length="403" mass="47581">MESQFNPDKREIKGVVNAVRNSKRIQKAYSDIDLWLDENKAEIKLWDITKLKDQIERKFFKKQSELNLFEHAADLFTRFRMKGKYSTISSYEDALKIVVKHGMKAKRKKDTVIIKTLFSWNEKDEKYEVLSEYSIYDKPIKAIDKSFAKKLEAYMSSRFNSKNTVFIHLRSLQSIISDAVDSYDELKGHKPFEGIKKVSVPNKPVVLTRSEIDKIRKLRHEFDKANPKYHVINYFLFMFNNMGMNFADLALAKVKSFDGERFNYTRKKTEEEGDHFSILQNEENLEIIKFYKGKKKGDEYLFPIISLDTIEERIFRVRKQKTKWFNDHFNEIASKLEIEKNITTYTARDTWTNMGLSMGIDIRKISKGLGHANVETTEKHYQQSMQFKLLDEMNAWITGDKQP</sequence>
<organism evidence="5 6">
    <name type="scientific">Roseivirga spongicola</name>
    <dbReference type="NCBI Taxonomy" id="333140"/>
    <lineage>
        <taxon>Bacteria</taxon>
        <taxon>Pseudomonadati</taxon>
        <taxon>Bacteroidota</taxon>
        <taxon>Cytophagia</taxon>
        <taxon>Cytophagales</taxon>
        <taxon>Roseivirgaceae</taxon>
        <taxon>Roseivirga</taxon>
    </lineage>
</organism>
<name>A0A150XEV4_9BACT</name>
<dbReference type="GO" id="GO:0006310">
    <property type="term" value="P:DNA recombination"/>
    <property type="evidence" value="ECO:0007669"/>
    <property type="project" value="UniProtKB-KW"/>
</dbReference>
<dbReference type="GO" id="GO:0003677">
    <property type="term" value="F:DNA binding"/>
    <property type="evidence" value="ECO:0007669"/>
    <property type="project" value="UniProtKB-KW"/>
</dbReference>
<evidence type="ECO:0000256" key="2">
    <source>
        <dbReference type="ARBA" id="ARBA00023125"/>
    </source>
</evidence>
<keyword evidence="2" id="KW-0238">DNA-binding</keyword>
<dbReference type="InterPro" id="IPR002104">
    <property type="entry name" value="Integrase_catalytic"/>
</dbReference>
<dbReference type="EMBL" id="LRPC01000001">
    <property type="protein sequence ID" value="KYG77265.1"/>
    <property type="molecule type" value="Genomic_DNA"/>
</dbReference>
<dbReference type="STRING" id="333140.AWW68_00405"/>
<evidence type="ECO:0000259" key="4">
    <source>
        <dbReference type="PROSITE" id="PS51898"/>
    </source>
</evidence>
<dbReference type="InterPro" id="IPR050090">
    <property type="entry name" value="Tyrosine_recombinase_XerCD"/>
</dbReference>
<evidence type="ECO:0000313" key="5">
    <source>
        <dbReference type="EMBL" id="KYG77265.1"/>
    </source>
</evidence>
<dbReference type="InterPro" id="IPR010998">
    <property type="entry name" value="Integrase_recombinase_N"/>
</dbReference>
<comment type="caution">
    <text evidence="5">The sequence shown here is derived from an EMBL/GenBank/DDBJ whole genome shotgun (WGS) entry which is preliminary data.</text>
</comment>
<dbReference type="InterPro" id="IPR013762">
    <property type="entry name" value="Integrase-like_cat_sf"/>
</dbReference>
<keyword evidence="6" id="KW-1185">Reference proteome</keyword>
<evidence type="ECO:0000313" key="6">
    <source>
        <dbReference type="Proteomes" id="UP000075606"/>
    </source>
</evidence>
<dbReference type="Proteomes" id="UP000075606">
    <property type="component" value="Unassembled WGS sequence"/>
</dbReference>
<gene>
    <name evidence="5" type="ORF">AWW68_00405</name>
</gene>
<accession>A0A150XEV4</accession>
<proteinExistence type="inferred from homology"/>
<dbReference type="Gene3D" id="1.10.150.130">
    <property type="match status" value="1"/>
</dbReference>
<comment type="similarity">
    <text evidence="1">Belongs to the 'phage' integrase family.</text>
</comment>
<reference evidence="5 6" key="1">
    <citation type="submission" date="2016-01" db="EMBL/GenBank/DDBJ databases">
        <title>Genome sequencing of Roseivirga spongicola UST030701-084.</title>
        <authorList>
            <person name="Selvaratnam C."/>
            <person name="Thevarajoo S."/>
            <person name="Goh K.M."/>
            <person name="Ee R."/>
            <person name="Chan K.-G."/>
            <person name="Chong C.S."/>
        </authorList>
    </citation>
    <scope>NUCLEOTIDE SEQUENCE [LARGE SCALE GENOMIC DNA]</scope>
    <source>
        <strain evidence="5 6">UST030701-084</strain>
    </source>
</reference>
<dbReference type="PANTHER" id="PTHR30349:SF64">
    <property type="entry name" value="PROPHAGE INTEGRASE INTD-RELATED"/>
    <property type="match status" value="1"/>
</dbReference>
<evidence type="ECO:0000256" key="3">
    <source>
        <dbReference type="ARBA" id="ARBA00023172"/>
    </source>
</evidence>
<feature type="domain" description="Tyr recombinase" evidence="4">
    <location>
        <begin position="202"/>
        <end position="395"/>
    </location>
</feature>
<dbReference type="PROSITE" id="PS51898">
    <property type="entry name" value="TYR_RECOMBINASE"/>
    <property type="match status" value="1"/>
</dbReference>
<dbReference type="InterPro" id="IPR011010">
    <property type="entry name" value="DNA_brk_join_enz"/>
</dbReference>
<dbReference type="PANTHER" id="PTHR30349">
    <property type="entry name" value="PHAGE INTEGRASE-RELATED"/>
    <property type="match status" value="1"/>
</dbReference>
<dbReference type="Pfam" id="PF00589">
    <property type="entry name" value="Phage_integrase"/>
    <property type="match status" value="1"/>
</dbReference>
<dbReference type="Gene3D" id="1.10.443.10">
    <property type="entry name" value="Intergrase catalytic core"/>
    <property type="match status" value="1"/>
</dbReference>
<dbReference type="SUPFAM" id="SSF56349">
    <property type="entry name" value="DNA breaking-rejoining enzymes"/>
    <property type="match status" value="1"/>
</dbReference>
<dbReference type="AlphaFoldDB" id="A0A150XEV4"/>